<gene>
    <name evidence="5" type="ORF">ACFSAH_18910</name>
</gene>
<dbReference type="GO" id="GO:0032259">
    <property type="term" value="P:methylation"/>
    <property type="evidence" value="ECO:0007669"/>
    <property type="project" value="UniProtKB-KW"/>
</dbReference>
<comment type="similarity">
    <text evidence="1">Belongs to the class IV-like SAM-binding methyltransferase superfamily. RNA methyltransferase TrmH family.</text>
</comment>
<protein>
    <submittedName>
        <fullName evidence="5">TrmH family RNA methyltransferase</fullName>
    </submittedName>
</protein>
<evidence type="ECO:0000256" key="3">
    <source>
        <dbReference type="ARBA" id="ARBA00022679"/>
    </source>
</evidence>
<evidence type="ECO:0000313" key="6">
    <source>
        <dbReference type="Proteomes" id="UP001597118"/>
    </source>
</evidence>
<dbReference type="CDD" id="cd18109">
    <property type="entry name" value="SpoU-like_RNA-MTase"/>
    <property type="match status" value="1"/>
</dbReference>
<keyword evidence="2 5" id="KW-0489">Methyltransferase</keyword>
<dbReference type="PANTHER" id="PTHR43191">
    <property type="entry name" value="RRNA METHYLTRANSFERASE 3"/>
    <property type="match status" value="1"/>
</dbReference>
<evidence type="ECO:0000259" key="4">
    <source>
        <dbReference type="SMART" id="SM00967"/>
    </source>
</evidence>
<dbReference type="SMART" id="SM00967">
    <property type="entry name" value="SpoU_sub_bind"/>
    <property type="match status" value="1"/>
</dbReference>
<dbReference type="EMBL" id="JBHUDG010000051">
    <property type="protein sequence ID" value="MFD1631950.1"/>
    <property type="molecule type" value="Genomic_DNA"/>
</dbReference>
<dbReference type="PANTHER" id="PTHR43191:SF2">
    <property type="entry name" value="RRNA METHYLTRANSFERASE 3, MITOCHONDRIAL"/>
    <property type="match status" value="1"/>
</dbReference>
<comment type="caution">
    <text evidence="5">The sequence shown here is derived from an EMBL/GenBank/DDBJ whole genome shotgun (WGS) entry which is preliminary data.</text>
</comment>
<accession>A0ABW4IGP2</accession>
<dbReference type="SUPFAM" id="SSF55315">
    <property type="entry name" value="L30e-like"/>
    <property type="match status" value="1"/>
</dbReference>
<evidence type="ECO:0000256" key="1">
    <source>
        <dbReference type="ARBA" id="ARBA00007228"/>
    </source>
</evidence>
<feature type="domain" description="RNA 2-O ribose methyltransferase substrate binding" evidence="4">
    <location>
        <begin position="26"/>
        <end position="95"/>
    </location>
</feature>
<dbReference type="InterPro" id="IPR013123">
    <property type="entry name" value="SpoU_subst-bd"/>
</dbReference>
<dbReference type="InterPro" id="IPR053888">
    <property type="entry name" value="MRM3-like_sub_bind"/>
</dbReference>
<dbReference type="Gene3D" id="3.30.1330.30">
    <property type="match status" value="1"/>
</dbReference>
<dbReference type="InterPro" id="IPR051259">
    <property type="entry name" value="rRNA_Methyltransferase"/>
</dbReference>
<dbReference type="InterPro" id="IPR029028">
    <property type="entry name" value="Alpha/beta_knot_MTases"/>
</dbReference>
<dbReference type="SUPFAM" id="SSF75217">
    <property type="entry name" value="alpha/beta knot"/>
    <property type="match status" value="1"/>
</dbReference>
<dbReference type="RefSeq" id="WP_379664272.1">
    <property type="nucleotide sequence ID" value="NZ_JBHUDG010000051.1"/>
</dbReference>
<keyword evidence="6" id="KW-1185">Reference proteome</keyword>
<proteinExistence type="inferred from homology"/>
<dbReference type="GO" id="GO:0008168">
    <property type="term" value="F:methyltransferase activity"/>
    <property type="evidence" value="ECO:0007669"/>
    <property type="project" value="UniProtKB-KW"/>
</dbReference>
<dbReference type="Proteomes" id="UP001597118">
    <property type="component" value="Unassembled WGS sequence"/>
</dbReference>
<evidence type="ECO:0000313" key="5">
    <source>
        <dbReference type="EMBL" id="MFD1631950.1"/>
    </source>
</evidence>
<organism evidence="5 6">
    <name type="scientific">Pseudopedobacter beijingensis</name>
    <dbReference type="NCBI Taxonomy" id="1207056"/>
    <lineage>
        <taxon>Bacteria</taxon>
        <taxon>Pseudomonadati</taxon>
        <taxon>Bacteroidota</taxon>
        <taxon>Sphingobacteriia</taxon>
        <taxon>Sphingobacteriales</taxon>
        <taxon>Sphingobacteriaceae</taxon>
        <taxon>Pseudopedobacter</taxon>
    </lineage>
</organism>
<reference evidence="6" key="1">
    <citation type="journal article" date="2019" name="Int. J. Syst. Evol. Microbiol.">
        <title>The Global Catalogue of Microorganisms (GCM) 10K type strain sequencing project: providing services to taxonomists for standard genome sequencing and annotation.</title>
        <authorList>
            <consortium name="The Broad Institute Genomics Platform"/>
            <consortium name="The Broad Institute Genome Sequencing Center for Infectious Disease"/>
            <person name="Wu L."/>
            <person name="Ma J."/>
        </authorList>
    </citation>
    <scope>NUCLEOTIDE SEQUENCE [LARGE SCALE GENOMIC DNA]</scope>
    <source>
        <strain evidence="6">CCUG 53762</strain>
    </source>
</reference>
<evidence type="ECO:0000256" key="2">
    <source>
        <dbReference type="ARBA" id="ARBA00022603"/>
    </source>
</evidence>
<sequence length="247" mass="27351">MLSKSQISFIKSLQQKKFRKEHNLFIVEGLKSITEFLASKYKVHSIYCLDTELSKLPNLSEKIKIFEISEAELGKISSLQAPQQALAIIEIPYSLNNLQITDEIVLVLDGIQDPGNLGTIIRTADWFGFEKIVCSKNTVDAYNPKVVQATMGALSRVSLFYVDLFDFLKDHKLPKFGTLLNGNNIYAQEWPGAGFLVLGSEGNGISDEIISLLDHSITIPKLGLSESLNVGIAAAICCSEIRRNSLK</sequence>
<dbReference type="Pfam" id="PF00588">
    <property type="entry name" value="SpoU_methylase"/>
    <property type="match status" value="1"/>
</dbReference>
<dbReference type="Gene3D" id="3.40.1280.10">
    <property type="match status" value="1"/>
</dbReference>
<dbReference type="Pfam" id="PF22435">
    <property type="entry name" value="MRM3-like_sub_bind"/>
    <property type="match status" value="1"/>
</dbReference>
<name>A0ABW4IGP2_9SPHI</name>
<dbReference type="InterPro" id="IPR001537">
    <property type="entry name" value="SpoU_MeTrfase"/>
</dbReference>
<dbReference type="InterPro" id="IPR029064">
    <property type="entry name" value="Ribosomal_eL30-like_sf"/>
</dbReference>
<dbReference type="InterPro" id="IPR029026">
    <property type="entry name" value="tRNA_m1G_MTases_N"/>
</dbReference>
<keyword evidence="3" id="KW-0808">Transferase</keyword>